<keyword evidence="3" id="KW-1185">Reference proteome</keyword>
<dbReference type="InterPro" id="IPR004158">
    <property type="entry name" value="DUF247_pln"/>
</dbReference>
<accession>A0ABC9C7Q3</accession>
<dbReference type="PANTHER" id="PTHR31549:SF256">
    <property type="entry name" value="EXPRESSED PROTEIN"/>
    <property type="match status" value="1"/>
</dbReference>
<organism evidence="2 3">
    <name type="scientific">Urochloa decumbens</name>
    <dbReference type="NCBI Taxonomy" id="240449"/>
    <lineage>
        <taxon>Eukaryota</taxon>
        <taxon>Viridiplantae</taxon>
        <taxon>Streptophyta</taxon>
        <taxon>Embryophyta</taxon>
        <taxon>Tracheophyta</taxon>
        <taxon>Spermatophyta</taxon>
        <taxon>Magnoliopsida</taxon>
        <taxon>Liliopsida</taxon>
        <taxon>Poales</taxon>
        <taxon>Poaceae</taxon>
        <taxon>PACMAD clade</taxon>
        <taxon>Panicoideae</taxon>
        <taxon>Panicodae</taxon>
        <taxon>Paniceae</taxon>
        <taxon>Melinidinae</taxon>
        <taxon>Urochloa</taxon>
    </lineage>
</organism>
<name>A0ABC9C7Q3_9POAL</name>
<dbReference type="EMBL" id="OZ075138">
    <property type="protein sequence ID" value="CAL5014059.1"/>
    <property type="molecule type" value="Genomic_DNA"/>
</dbReference>
<evidence type="ECO:0000256" key="1">
    <source>
        <dbReference type="SAM" id="Phobius"/>
    </source>
</evidence>
<evidence type="ECO:0000313" key="3">
    <source>
        <dbReference type="Proteomes" id="UP001497457"/>
    </source>
</evidence>
<protein>
    <submittedName>
        <fullName evidence="2">Uncharacterized protein</fullName>
    </submittedName>
</protein>
<dbReference type="AlphaFoldDB" id="A0ABC9C7Q3"/>
<feature type="transmembrane region" description="Helical" evidence="1">
    <location>
        <begin position="286"/>
        <end position="305"/>
    </location>
</feature>
<gene>
    <name evidence="2" type="ORF">URODEC1_LOCUS71730</name>
</gene>
<sequence length="310" mass="35354">MAAYHSSATDHQVAADDQNQTTVIAFDELKRAAEKVKFNLSKIEAKMHRYPAIFRGLMSIDDRYFVPRCVAIGPYHHHAAHVQRAEEIKRAAAFFFCNDSGHSAEVVYAKIRSVADNARRCYDHDAVAGLSVPQSSSAIDLAEISIQLTQNRTAKLRDMGVGKGPFCFCNNLFLAPLVMDDLNACWLLNMVALEISLANDDSTVRSYVLLIAMLMNREEDVHELRVKRILHGKFSDQRTLSFFKDLAELIFLTREYTLILAQVEDYRRKYRMWISLHKFIYNNFKYIVTVFSVIGVLVGIFKALFSIKQA</sequence>
<dbReference type="PANTHER" id="PTHR31549">
    <property type="entry name" value="PROTEIN, PUTATIVE (DUF247)-RELATED-RELATED"/>
    <property type="match status" value="1"/>
</dbReference>
<reference evidence="2" key="1">
    <citation type="submission" date="2024-10" db="EMBL/GenBank/DDBJ databases">
        <authorList>
            <person name="Ryan C."/>
        </authorList>
    </citation>
    <scope>NUCLEOTIDE SEQUENCE [LARGE SCALE GENOMIC DNA]</scope>
</reference>
<keyword evidence="1" id="KW-1133">Transmembrane helix</keyword>
<evidence type="ECO:0000313" key="2">
    <source>
        <dbReference type="EMBL" id="CAL5014059.1"/>
    </source>
</evidence>
<dbReference type="Proteomes" id="UP001497457">
    <property type="component" value="Chromosome 28b"/>
</dbReference>
<keyword evidence="1" id="KW-0472">Membrane</keyword>
<proteinExistence type="predicted"/>
<keyword evidence="1" id="KW-0812">Transmembrane</keyword>
<dbReference type="Pfam" id="PF03140">
    <property type="entry name" value="DUF247"/>
    <property type="match status" value="2"/>
</dbReference>